<keyword evidence="2" id="KW-1185">Reference proteome</keyword>
<dbReference type="GO" id="GO:0005829">
    <property type="term" value="C:cytosol"/>
    <property type="evidence" value="ECO:0007669"/>
    <property type="project" value="TreeGrafter"/>
</dbReference>
<proteinExistence type="predicted"/>
<comment type="caution">
    <text evidence="1">The sequence shown here is derived from an EMBL/GenBank/DDBJ whole genome shotgun (WGS) entry which is preliminary data.</text>
</comment>
<protein>
    <submittedName>
        <fullName evidence="1">Uncharacterized protein</fullName>
    </submittedName>
</protein>
<dbReference type="GO" id="GO:0005654">
    <property type="term" value="C:nucleoplasm"/>
    <property type="evidence" value="ECO:0007669"/>
    <property type="project" value="TreeGrafter"/>
</dbReference>
<dbReference type="Gene3D" id="3.30.460.10">
    <property type="entry name" value="Beta Polymerase, domain 2"/>
    <property type="match status" value="1"/>
</dbReference>
<name>A0A1Y2HVI1_9FUNG</name>
<accession>A0A1Y2HVI1</accession>
<dbReference type="InterPro" id="IPR043519">
    <property type="entry name" value="NT_sf"/>
</dbReference>
<reference evidence="1 2" key="1">
    <citation type="submission" date="2016-07" db="EMBL/GenBank/DDBJ databases">
        <title>Pervasive Adenine N6-methylation of Active Genes in Fungi.</title>
        <authorList>
            <consortium name="DOE Joint Genome Institute"/>
            <person name="Mondo S.J."/>
            <person name="Dannebaum R.O."/>
            <person name="Kuo R.C."/>
            <person name="Labutti K."/>
            <person name="Haridas S."/>
            <person name="Kuo A."/>
            <person name="Salamov A."/>
            <person name="Ahrendt S.R."/>
            <person name="Lipzen A."/>
            <person name="Sullivan W."/>
            <person name="Andreopoulos W.B."/>
            <person name="Clum A."/>
            <person name="Lindquist E."/>
            <person name="Daum C."/>
            <person name="Ramamoorthy G.K."/>
            <person name="Gryganskyi A."/>
            <person name="Culley D."/>
            <person name="Magnuson J.K."/>
            <person name="James T.Y."/>
            <person name="O'Malley M.A."/>
            <person name="Stajich J.E."/>
            <person name="Spatafora J.W."/>
            <person name="Visel A."/>
            <person name="Grigoriev I.V."/>
        </authorList>
    </citation>
    <scope>NUCLEOTIDE SEQUENCE [LARGE SCALE GENOMIC DNA]</scope>
    <source>
        <strain evidence="1 2">PL171</strain>
    </source>
</reference>
<dbReference type="AlphaFoldDB" id="A0A1Y2HVI1"/>
<dbReference type="GO" id="GO:0016020">
    <property type="term" value="C:membrane"/>
    <property type="evidence" value="ECO:0007669"/>
    <property type="project" value="TreeGrafter"/>
</dbReference>
<dbReference type="GO" id="GO:0001730">
    <property type="term" value="F:2'-5'-oligoadenylate synthetase activity"/>
    <property type="evidence" value="ECO:0007669"/>
    <property type="project" value="TreeGrafter"/>
</dbReference>
<evidence type="ECO:0000313" key="1">
    <source>
        <dbReference type="EMBL" id="ORZ38600.1"/>
    </source>
</evidence>
<organism evidence="1 2">
    <name type="scientific">Catenaria anguillulae PL171</name>
    <dbReference type="NCBI Taxonomy" id="765915"/>
    <lineage>
        <taxon>Eukaryota</taxon>
        <taxon>Fungi</taxon>
        <taxon>Fungi incertae sedis</taxon>
        <taxon>Blastocladiomycota</taxon>
        <taxon>Blastocladiomycetes</taxon>
        <taxon>Blastocladiales</taxon>
        <taxon>Catenariaceae</taxon>
        <taxon>Catenaria</taxon>
    </lineage>
</organism>
<evidence type="ECO:0000313" key="2">
    <source>
        <dbReference type="Proteomes" id="UP000193411"/>
    </source>
</evidence>
<dbReference type="Proteomes" id="UP000193411">
    <property type="component" value="Unassembled WGS sequence"/>
</dbReference>
<dbReference type="PANTHER" id="PTHR11258:SF11">
    <property type="entry name" value="C2H2-TYPE DOMAIN-CONTAINING PROTEIN"/>
    <property type="match status" value="1"/>
</dbReference>
<dbReference type="SUPFAM" id="SSF81301">
    <property type="entry name" value="Nucleotidyltransferase"/>
    <property type="match status" value="1"/>
</dbReference>
<dbReference type="PANTHER" id="PTHR11258">
    <property type="entry name" value="2-5 OLIGOADENYLATE SYNTHETASE"/>
    <property type="match status" value="1"/>
</dbReference>
<dbReference type="PROSITE" id="PS50152">
    <property type="entry name" value="25A_SYNTH_3"/>
    <property type="match status" value="1"/>
</dbReference>
<dbReference type="EMBL" id="MCFL01000008">
    <property type="protein sequence ID" value="ORZ38600.1"/>
    <property type="molecule type" value="Genomic_DNA"/>
</dbReference>
<dbReference type="GO" id="GO:0003725">
    <property type="term" value="F:double-stranded RNA binding"/>
    <property type="evidence" value="ECO:0007669"/>
    <property type="project" value="TreeGrafter"/>
</dbReference>
<sequence>MADEISQCNSTLIMSQLAPISPSPNASSGHIAVHGLTSSTSSHDDLVGLADSVLPTAQQRHFAQVAVQYVTDVVTKYQFSTGRVTRVAKAGSFFKGTAVNFNFDIDLVVQFIGVNLKLHMAELIYALYTCYIAELGQQLEASSNEVVISELSSRKYSVEVHLRHRDNPQLALKIDVLGTIDVLDGTQFVLPDGFITKAGRDIQVKALQAEFFYDDKYTMNPDRRRLYQPLVSEAAVFDMRNAHEDARRLVRLLKMWAWSSVCTRDMATALSSVMEQIALHVWCQGGGHLRLDQLFSSAIQQLCTITTMKVGESTRKAINNECPRLVHQCDPLNNLLNTADARVFSPGYQATIQSAALASTTHPDTPVQWLFKVPTNAPLRTCRLHAMLQVFPNAHCAAPMCNTNDLDAKPIQLHRLLAAFLTLSVRAHFSRFAAAFASGQMHESVLGCDLSGKKRGDLRMPLVNYSVDKAQLGADDPLPDVLEDVVKLLSSVYRFNYWKRALVELEMGVNAALTQVRIPLPFVSVGGAQCGDTRATPSMPSGVVVLYVYHFVSDPLSKFAHDDAND</sequence>
<gene>
    <name evidence="1" type="ORF">BCR44DRAFT_76528</name>
</gene>